<comment type="caution">
    <text evidence="2">The sequence shown here is derived from an EMBL/GenBank/DDBJ whole genome shotgun (WGS) entry which is preliminary data.</text>
</comment>
<dbReference type="PROSITE" id="PS51192">
    <property type="entry name" value="HELICASE_ATP_BIND_1"/>
    <property type="match status" value="1"/>
</dbReference>
<dbReference type="GO" id="GO:0005524">
    <property type="term" value="F:ATP binding"/>
    <property type="evidence" value="ECO:0007669"/>
    <property type="project" value="UniProtKB-KW"/>
</dbReference>
<gene>
    <name evidence="2" type="ORF">IV53_GL000649</name>
</gene>
<feature type="domain" description="Helicase ATP-binding" evidence="1">
    <location>
        <begin position="304"/>
        <end position="498"/>
    </location>
</feature>
<evidence type="ECO:0000313" key="2">
    <source>
        <dbReference type="EMBL" id="KRN88684.1"/>
    </source>
</evidence>
<dbReference type="PANTHER" id="PTHR42927">
    <property type="entry name" value="HELICASE SUPERFAMILY 1 AND 2 DOMAIN-CONTAINING PROTEIN"/>
    <property type="match status" value="1"/>
</dbReference>
<accession>A0A0R2KNX9</accession>
<dbReference type="GO" id="GO:0009035">
    <property type="term" value="F:type I site-specific deoxyribonuclease activity"/>
    <property type="evidence" value="ECO:0007669"/>
    <property type="project" value="UniProtKB-EC"/>
</dbReference>
<sequence>MRTLISERYDFQQEILDYLEDNQGYIRRTNKDYDMHFALDRELLLKFLYATQSKEMEKLSKIFKEKTEDTIINTINTKITSKGSSLIDVLKNGIEISNTTLRLMYPKPASTLNKELYKKYEQNIFSVMEEVIASNDQHGKPKERVDLVIFLNGLAIICIEIKSNASGQSYEDAILQYREDRNPKTRLFMFKVGALVYFALDFNEVHMSTKLDGKSTYFLPFNKGCGEGVNTGKGNPILPDKYSTSYMWEDVLSKDSLLELISKFIFLEKKEEIDPVRDTKKTKETIIFPRFHQRRCVKKLLDDVYEHKSSRNYLIQHSAGSGKTNSIAWLSHRLATLHDKDNQNIFDNVIVVTDRVVVDRQLQKAVMGLEHKSGFIRVMDDKSTSHDLADALAGKTKIIATTIQKFPHIIHSVKGLKDKRFAVIIDEAHSSTAGKNMAAVSRTLSSTEAKSSDVEDLIADEILRNGKQDNVSIFAFTATPKPTTLQLFAQENQKGLREAFDLYSMKQAIEEGFILDVLQNYTTYKTFYELNKKVEDDPRVNTRQAKAQIARFIRLHETNIAQRIEIIVEHFKTSIMDELGGKAKAMVVTASREEAVKYHKAFNEYIDKKGYKDIKALVAFSGKVTLDDEDIEYTEAGINGFSEKKTAKEFDKDENRVLLVANKYQTGFDQPKLCAMYVLKTLKGVAAVQTLSRLNRICPPFNKTTFILDFVNDYKDIEDAFSKYYSTTLLSNTITPSGIYELEAKIDAYLMFDPDYIDRASEILCKERIDPKDKKKLNYILRRTQKKLDELDEEQRDEFVKLLRKFIRFYEFLIQVTQFLDNELHKKYLLITYLLRYISVKHSGGGFDITSMIKAKNFIQKKNESYEKPKIIAKPVVKLPIAEALSSIGEDKIEHISVLLEEFNARHGVDFDKDVVVKFLLQIQDILLKSEDLKLSAKNNTEQDFNFAYYDKIDDALLDGIEQNRDFCSKLLEDKESKKELLGVFSSSIYKKLREK</sequence>
<dbReference type="AlphaFoldDB" id="A0A0R2KNX9"/>
<dbReference type="InterPro" id="IPR007409">
    <property type="entry name" value="Restrct_endonuc_type1_HsdR_N"/>
</dbReference>
<dbReference type="Gene3D" id="3.90.1570.50">
    <property type="match status" value="1"/>
</dbReference>
<name>A0A0R2KNX9_9LACO</name>
<evidence type="ECO:0000313" key="3">
    <source>
        <dbReference type="Proteomes" id="UP000051500"/>
    </source>
</evidence>
<dbReference type="InterPro" id="IPR027417">
    <property type="entry name" value="P-loop_NTPase"/>
</dbReference>
<dbReference type="PATRIC" id="fig|1122146.4.peg.665"/>
<dbReference type="PANTHER" id="PTHR42927:SF1">
    <property type="entry name" value="HELICASE SUPERFAMILY 1 AND 2 DOMAIN-CONTAINING PROTEIN"/>
    <property type="match status" value="1"/>
</dbReference>
<dbReference type="InterPro" id="IPR040980">
    <property type="entry name" value="SWI2_SNF2"/>
</dbReference>
<reference evidence="2 3" key="1">
    <citation type="journal article" date="2015" name="Genome Announc.">
        <title>Expanding the biotechnology potential of lactobacilli through comparative genomics of 213 strains and associated genera.</title>
        <authorList>
            <person name="Sun Z."/>
            <person name="Harris H.M."/>
            <person name="McCann A."/>
            <person name="Guo C."/>
            <person name="Argimon S."/>
            <person name="Zhang W."/>
            <person name="Yang X."/>
            <person name="Jeffery I.B."/>
            <person name="Cooney J.C."/>
            <person name="Kagawa T.F."/>
            <person name="Liu W."/>
            <person name="Song Y."/>
            <person name="Salvetti E."/>
            <person name="Wrobel A."/>
            <person name="Rasinkangas P."/>
            <person name="Parkhill J."/>
            <person name="Rea M.C."/>
            <person name="O'Sullivan O."/>
            <person name="Ritari J."/>
            <person name="Douillard F.P."/>
            <person name="Paul Ross R."/>
            <person name="Yang R."/>
            <person name="Briner A.E."/>
            <person name="Felis G.E."/>
            <person name="de Vos W.M."/>
            <person name="Barrangou R."/>
            <person name="Klaenhammer T.R."/>
            <person name="Caufield P.W."/>
            <person name="Cui Y."/>
            <person name="Zhang H."/>
            <person name="O'Toole P.W."/>
        </authorList>
    </citation>
    <scope>NUCLEOTIDE SEQUENCE [LARGE SCALE GENOMIC DNA]</scope>
    <source>
        <strain evidence="2 3">DSM 22408</strain>
    </source>
</reference>
<dbReference type="InterPro" id="IPR055180">
    <property type="entry name" value="HsdR_RecA-like_helicase_dom_2"/>
</dbReference>
<dbReference type="SUPFAM" id="SSF52540">
    <property type="entry name" value="P-loop containing nucleoside triphosphate hydrolases"/>
    <property type="match status" value="1"/>
</dbReference>
<keyword evidence="3" id="KW-1185">Reference proteome</keyword>
<organism evidence="2 3">
    <name type="scientific">Ligilactobacillus ceti DSM 22408</name>
    <dbReference type="NCBI Taxonomy" id="1122146"/>
    <lineage>
        <taxon>Bacteria</taxon>
        <taxon>Bacillati</taxon>
        <taxon>Bacillota</taxon>
        <taxon>Bacilli</taxon>
        <taxon>Lactobacillales</taxon>
        <taxon>Lactobacillaceae</taxon>
        <taxon>Ligilactobacillus</taxon>
    </lineage>
</organism>
<dbReference type="Proteomes" id="UP000051500">
    <property type="component" value="Unassembled WGS sequence"/>
</dbReference>
<dbReference type="Pfam" id="PF18766">
    <property type="entry name" value="SWI2_SNF2"/>
    <property type="match status" value="1"/>
</dbReference>
<proteinExistence type="predicted"/>
<dbReference type="Gene3D" id="3.40.50.300">
    <property type="entry name" value="P-loop containing nucleotide triphosphate hydrolases"/>
    <property type="match status" value="3"/>
</dbReference>
<dbReference type="GO" id="GO:0003677">
    <property type="term" value="F:DNA binding"/>
    <property type="evidence" value="ECO:0007669"/>
    <property type="project" value="UniProtKB-KW"/>
</dbReference>
<dbReference type="Pfam" id="PF22679">
    <property type="entry name" value="T1R_D3-like"/>
    <property type="match status" value="1"/>
</dbReference>
<dbReference type="RefSeq" id="WP_027107086.1">
    <property type="nucleotide sequence ID" value="NZ_JQBZ01000025.1"/>
</dbReference>
<dbReference type="STRING" id="1122146.IV53_GL000649"/>
<dbReference type="OrthoDB" id="9758243at2"/>
<dbReference type="Pfam" id="PF04313">
    <property type="entry name" value="HSDR_N"/>
    <property type="match status" value="1"/>
</dbReference>
<dbReference type="GO" id="GO:0009307">
    <property type="term" value="P:DNA restriction-modification system"/>
    <property type="evidence" value="ECO:0007669"/>
    <property type="project" value="UniProtKB-KW"/>
</dbReference>
<dbReference type="SMART" id="SM00487">
    <property type="entry name" value="DEXDc"/>
    <property type="match status" value="1"/>
</dbReference>
<evidence type="ECO:0000259" key="1">
    <source>
        <dbReference type="PROSITE" id="PS51192"/>
    </source>
</evidence>
<protein>
    <recommendedName>
        <fullName evidence="1">Helicase ATP-binding domain-containing protein</fullName>
    </recommendedName>
</protein>
<dbReference type="EMBL" id="JQBZ01000025">
    <property type="protein sequence ID" value="KRN88684.1"/>
    <property type="molecule type" value="Genomic_DNA"/>
</dbReference>
<dbReference type="InterPro" id="IPR014001">
    <property type="entry name" value="Helicase_ATP-bd"/>
</dbReference>